<feature type="binding site" evidence="6">
    <location>
        <position position="716"/>
    </location>
    <ligand>
        <name>Zn(2+)</name>
        <dbReference type="ChEBI" id="CHEBI:29105"/>
    </ligand>
</feature>
<keyword evidence="2 6" id="KW-1003">Cell membrane</keyword>
<reference evidence="7 8" key="1">
    <citation type="submission" date="2019-03" db="EMBL/GenBank/DDBJ databases">
        <title>Deep-cultivation of Planctomycetes and their phenomic and genomic characterization uncovers novel biology.</title>
        <authorList>
            <person name="Wiegand S."/>
            <person name="Jogler M."/>
            <person name="Boedeker C."/>
            <person name="Pinto D."/>
            <person name="Vollmers J."/>
            <person name="Rivas-Marin E."/>
            <person name="Kohn T."/>
            <person name="Peeters S.H."/>
            <person name="Heuer A."/>
            <person name="Rast P."/>
            <person name="Oberbeckmann S."/>
            <person name="Bunk B."/>
            <person name="Jeske O."/>
            <person name="Meyerdierks A."/>
            <person name="Storesund J.E."/>
            <person name="Kallscheuer N."/>
            <person name="Luecker S."/>
            <person name="Lage O.M."/>
            <person name="Pohl T."/>
            <person name="Merkel B.J."/>
            <person name="Hornburger P."/>
            <person name="Mueller R.-W."/>
            <person name="Bruemmer F."/>
            <person name="Labrenz M."/>
            <person name="Spormann A.M."/>
            <person name="Op den Camp H."/>
            <person name="Overmann J."/>
            <person name="Amann R."/>
            <person name="Jetten M.S.M."/>
            <person name="Mascher T."/>
            <person name="Medema M.H."/>
            <person name="Devos D.P."/>
            <person name="Kaster A.-K."/>
            <person name="Ovreas L."/>
            <person name="Rohde M."/>
            <person name="Galperin M.Y."/>
            <person name="Jogler C."/>
        </authorList>
    </citation>
    <scope>NUCLEOTIDE SEQUENCE [LARGE SCALE GENOMIC DNA]</scope>
    <source>
        <strain evidence="7 8">Enr17</strain>
    </source>
</reference>
<feature type="binding site" evidence="6">
    <location>
        <position position="701"/>
    </location>
    <ligand>
        <name>Zn(2+)</name>
        <dbReference type="ChEBI" id="CHEBI:29105"/>
    </ligand>
</feature>
<dbReference type="EMBL" id="CP037452">
    <property type="protein sequence ID" value="QDV51884.1"/>
    <property type="molecule type" value="Genomic_DNA"/>
</dbReference>
<evidence type="ECO:0000256" key="6">
    <source>
        <dbReference type="HAMAP-Rule" id="MF_01871"/>
    </source>
</evidence>
<gene>
    <name evidence="6" type="primary">dabA</name>
    <name evidence="7" type="ORF">Enr17x_39430</name>
</gene>
<dbReference type="Pfam" id="PF10070">
    <property type="entry name" value="DabA"/>
    <property type="match status" value="1"/>
</dbReference>
<evidence type="ECO:0000313" key="8">
    <source>
        <dbReference type="Proteomes" id="UP000318313"/>
    </source>
</evidence>
<dbReference type="AlphaFoldDB" id="A0A518IFM5"/>
<protein>
    <recommendedName>
        <fullName evidence="6">Probable inorganic carbon transporter subunit DabA</fullName>
    </recommendedName>
</protein>
<evidence type="ECO:0000256" key="3">
    <source>
        <dbReference type="ARBA" id="ARBA00022723"/>
    </source>
</evidence>
<keyword evidence="8" id="KW-1185">Reference proteome</keyword>
<evidence type="ECO:0000256" key="1">
    <source>
        <dbReference type="ARBA" id="ARBA00022448"/>
    </source>
</evidence>
<dbReference type="PANTHER" id="PTHR38344:SF1">
    <property type="entry name" value="INORGANIC CARBON TRANSPORTER SUBUNIT DABA-RELATED"/>
    <property type="match status" value="1"/>
</dbReference>
<feature type="binding site" evidence="6">
    <location>
        <position position="515"/>
    </location>
    <ligand>
        <name>Zn(2+)</name>
        <dbReference type="ChEBI" id="CHEBI:29105"/>
    </ligand>
</feature>
<proteinExistence type="inferred from homology"/>
<evidence type="ECO:0000256" key="5">
    <source>
        <dbReference type="ARBA" id="ARBA00023136"/>
    </source>
</evidence>
<feature type="binding site" evidence="6">
    <location>
        <position position="513"/>
    </location>
    <ligand>
        <name>Zn(2+)</name>
        <dbReference type="ChEBI" id="CHEBI:29105"/>
    </ligand>
</feature>
<evidence type="ECO:0000256" key="4">
    <source>
        <dbReference type="ARBA" id="ARBA00022833"/>
    </source>
</evidence>
<dbReference type="RefSeq" id="WP_145311271.1">
    <property type="nucleotide sequence ID" value="NZ_CP037452.1"/>
</dbReference>
<name>A0A518IFM5_9PLAN</name>
<evidence type="ECO:0000256" key="2">
    <source>
        <dbReference type="ARBA" id="ARBA00022475"/>
    </source>
</evidence>
<comment type="subcellular location">
    <subcellularLocation>
        <location evidence="6">Cell membrane</location>
        <topology evidence="6">Peripheral membrane protein</topology>
    </subcellularLocation>
</comment>
<dbReference type="OrthoDB" id="9805101at2"/>
<dbReference type="Proteomes" id="UP000318313">
    <property type="component" value="Chromosome"/>
</dbReference>
<comment type="subunit">
    <text evidence="6">Forms a complex with DabB.</text>
</comment>
<comment type="similarity">
    <text evidence="6">Belongs to the inorganic carbon transporter (TC 9.A.2) DabA family.</text>
</comment>
<keyword evidence="5 6" id="KW-0472">Membrane</keyword>
<dbReference type="PANTHER" id="PTHR38344">
    <property type="entry name" value="UPF0753 PROTEIN AQ_863"/>
    <property type="match status" value="1"/>
</dbReference>
<keyword evidence="1 6" id="KW-0813">Transport</keyword>
<accession>A0A518IFM5</accession>
<dbReference type="InterPro" id="IPR018752">
    <property type="entry name" value="DabA"/>
</dbReference>
<evidence type="ECO:0000313" key="7">
    <source>
        <dbReference type="EMBL" id="QDV51884.1"/>
    </source>
</evidence>
<organism evidence="7 8">
    <name type="scientific">Gimesia fumaroli</name>
    <dbReference type="NCBI Taxonomy" id="2527976"/>
    <lineage>
        <taxon>Bacteria</taxon>
        <taxon>Pseudomonadati</taxon>
        <taxon>Planctomycetota</taxon>
        <taxon>Planctomycetia</taxon>
        <taxon>Planctomycetales</taxon>
        <taxon>Planctomycetaceae</taxon>
        <taxon>Gimesia</taxon>
    </lineage>
</organism>
<keyword evidence="4 6" id="KW-0862">Zinc</keyword>
<dbReference type="KEGG" id="gfm:Enr17x_39430"/>
<keyword evidence="3 6" id="KW-0479">Metal-binding</keyword>
<dbReference type="HAMAP" id="MF_01871">
    <property type="entry name" value="DabA"/>
    <property type="match status" value="1"/>
</dbReference>
<sequence>MNESAHTQTSKPTDQEKYSQLRHAIEHAAHLLPAQGPITVFVHHNTLHAFEDRPFEKGVVEGGRTFGCHPFLSEDRYRKKFLNDRIRVEDIEAVLLDDLEETADILIGRFGTRYALRLAMLQFPLHSGPDSELRWFIAETDALRHFRKEVEPVIREQTISATRHWIMRDFLNGNDRREQKAQHILESLFCQFGKDTIEAWNDSKWESFVLHFLWRVCYNGVQGSKVETKNPQKLLRHRNLLLQATGEDTDLVVHDVLIRFCAAFLDQGVGSWSLPERDLGFYRSFFQLYSETKISPAIELSGLRRELQRLDASGIGPLESIAESLSLLGVADEDQEDFLSQTLLALRGWAGMVWQMETNAEWMPHTAPPGSLIEFLAVRLILDRLAVEYLMQNSLDSEGPLNTIRNELLDRISKQKICQTNQRAFTIFQLAQVRGWNPEDLLHLSCEQWTTLIQEIELFSSLERRRIYQLAFERKYRNETLDAVAVHSARNRTQQADTDSLKSEHPAYQVVCCIDEREESFRRHLEEIAPECETFGIAGFFGVAMYYRGAADAHYTPLCPVNIKPIHYVQEETLYSLTQVSKRRAETRRRIGRATHQAHIGTRTFIGGLLTGLLGSLAAFPLVARILFPRTTAQIRRMFDRIVEPPSTQLRLERIGLEPGPKKDQLGYSIDEMVKIVEGGLRALGLSKPERFSPLVIICGHGSASLNNPHEAAHDCGACGGGRGGPNARAFAQMANDPRVRRILSDQSLVIPDDTSFVGCYHNTCDDSITWYDLDRLPLSQRALFESAEKDLNEARAHSAHERCRRFESAELQLSVTDALRHVEGRAEDLSQTRPEYGHATNSLCFVGRREWSRGLYLDRRAFLTSYDPTLDDSNSSILERLLQAVIPVCAGINLEYYFSYVDSTGYGCGTKLAHNITSLLGVMDGAASDLRPGLPWQMVEIHEPVRLLFVIETTKEAMQRIIANNPAIAQLVNGNWVQLAVLNTETSQIHLFRNGEFEVYKPQTKELPVVDSSIAWYRGWRDHLGFASIRTHEISS</sequence>
<dbReference type="GO" id="GO:0005886">
    <property type="term" value="C:plasma membrane"/>
    <property type="evidence" value="ECO:0007669"/>
    <property type="project" value="UniProtKB-SubCell"/>
</dbReference>
<comment type="cofactor">
    <cofactor evidence="6">
        <name>Zn(2+)</name>
        <dbReference type="ChEBI" id="CHEBI:29105"/>
    </cofactor>
</comment>
<dbReference type="GO" id="GO:0008270">
    <property type="term" value="F:zinc ion binding"/>
    <property type="evidence" value="ECO:0007669"/>
    <property type="project" value="UniProtKB-UniRule"/>
</dbReference>
<comment type="function">
    <text evidence="6">Part of an energy-coupled inorganic carbon pump.</text>
</comment>